<dbReference type="RefSeq" id="WP_149093250.1">
    <property type="nucleotide sequence ID" value="NZ_VKKY01000005.1"/>
</dbReference>
<accession>A0A5B6T741</accession>
<dbReference type="OrthoDB" id="9794147at2"/>
<name>A0A5B6T741_9BACT</name>
<reference evidence="1 2" key="1">
    <citation type="submission" date="2019-07" db="EMBL/GenBank/DDBJ databases">
        <title>Rufibacter sp. nov., isolated from lake sediment.</title>
        <authorList>
            <person name="Qu J.-H."/>
        </authorList>
    </citation>
    <scope>NUCLEOTIDE SEQUENCE [LARGE SCALE GENOMIC DNA]</scope>
    <source>
        <strain evidence="1 2">NBS58-1</strain>
    </source>
</reference>
<evidence type="ECO:0000313" key="2">
    <source>
        <dbReference type="Proteomes" id="UP000324133"/>
    </source>
</evidence>
<gene>
    <name evidence="1" type="ORF">FOA19_23110</name>
</gene>
<dbReference type="EMBL" id="VKKY01000005">
    <property type="protein sequence ID" value="KAA3435936.1"/>
    <property type="molecule type" value="Genomic_DNA"/>
</dbReference>
<sequence length="203" mass="22672">MRVSSLFLRGLLLLHLLALLAWVPSGKPKRPTQWAVSGSSSLQVNGSTNLSKFACGISSYDRLDTLGLTRNGSAMALTGSLQLNLQHFDCHNPVMTRDLRKTLKAGQYPMLCITFLSLNKLPTLSQKPAHITGLVDIDLAGTRKRVEVRYQIWVDAQNEIHLVGLREVTFSDFNLTPPSKFKGMVQTHQKLMISFRLQLKEVV</sequence>
<keyword evidence="2" id="KW-1185">Reference proteome</keyword>
<evidence type="ECO:0000313" key="1">
    <source>
        <dbReference type="EMBL" id="KAA3435936.1"/>
    </source>
</evidence>
<dbReference type="AlphaFoldDB" id="A0A5B6T741"/>
<dbReference type="Proteomes" id="UP000324133">
    <property type="component" value="Unassembled WGS sequence"/>
</dbReference>
<protein>
    <submittedName>
        <fullName evidence="1">YceI family protein</fullName>
    </submittedName>
</protein>
<proteinExistence type="predicted"/>
<organism evidence="1 2">
    <name type="scientific">Rufibacter hautae</name>
    <dbReference type="NCBI Taxonomy" id="2595005"/>
    <lineage>
        <taxon>Bacteria</taxon>
        <taxon>Pseudomonadati</taxon>
        <taxon>Bacteroidota</taxon>
        <taxon>Cytophagia</taxon>
        <taxon>Cytophagales</taxon>
        <taxon>Hymenobacteraceae</taxon>
        <taxon>Rufibacter</taxon>
    </lineage>
</organism>
<dbReference type="Gene3D" id="2.40.128.110">
    <property type="entry name" value="Lipid/polyisoprenoid-binding, YceI-like"/>
    <property type="match status" value="1"/>
</dbReference>
<comment type="caution">
    <text evidence="1">The sequence shown here is derived from an EMBL/GenBank/DDBJ whole genome shotgun (WGS) entry which is preliminary data.</text>
</comment>
<dbReference type="InterPro" id="IPR036761">
    <property type="entry name" value="TTHA0802/YceI-like_sf"/>
</dbReference>